<protein>
    <submittedName>
        <fullName evidence="1">Uncharacterized protein</fullName>
    </submittedName>
</protein>
<dbReference type="Proteomes" id="UP000290189">
    <property type="component" value="Unassembled WGS sequence"/>
</dbReference>
<proteinExistence type="predicted"/>
<sequence length="101" mass="10679">MAAADQASEKAKQVESIVASLVAILGEDMPRDPAVVASRICVMVGLPEDTAVDVPHLPTKPLSRALVDVAARVESDVTMRRAMEDELVADLCTLQADHSGI</sequence>
<accession>A0A0G4IR96</accession>
<name>A0A0G4IR96_PLABS</name>
<evidence type="ECO:0000313" key="3">
    <source>
        <dbReference type="Proteomes" id="UP000039324"/>
    </source>
</evidence>
<reference evidence="2 4" key="2">
    <citation type="submission" date="2018-03" db="EMBL/GenBank/DDBJ databases">
        <authorList>
            <person name="Fogelqvist J."/>
        </authorList>
    </citation>
    <scope>NUCLEOTIDE SEQUENCE [LARGE SCALE GENOMIC DNA]</scope>
</reference>
<reference evidence="1 3" key="1">
    <citation type="submission" date="2015-02" db="EMBL/GenBank/DDBJ databases">
        <authorList>
            <person name="Chooi Y.-H."/>
        </authorList>
    </citation>
    <scope>NUCLEOTIDE SEQUENCE [LARGE SCALE GENOMIC DNA]</scope>
    <source>
        <strain evidence="1">E3</strain>
    </source>
</reference>
<organism evidence="1 3">
    <name type="scientific">Plasmodiophora brassicae</name>
    <name type="common">Clubroot disease agent</name>
    <dbReference type="NCBI Taxonomy" id="37360"/>
    <lineage>
        <taxon>Eukaryota</taxon>
        <taxon>Sar</taxon>
        <taxon>Rhizaria</taxon>
        <taxon>Endomyxa</taxon>
        <taxon>Phytomyxea</taxon>
        <taxon>Plasmodiophorida</taxon>
        <taxon>Plasmodiophoridae</taxon>
        <taxon>Plasmodiophora</taxon>
    </lineage>
</organism>
<dbReference type="Proteomes" id="UP000039324">
    <property type="component" value="Unassembled WGS sequence"/>
</dbReference>
<dbReference type="EMBL" id="CDSF01000080">
    <property type="protein sequence ID" value="CEO97790.1"/>
    <property type="molecule type" value="Genomic_DNA"/>
</dbReference>
<evidence type="ECO:0000313" key="4">
    <source>
        <dbReference type="Proteomes" id="UP000290189"/>
    </source>
</evidence>
<dbReference type="EMBL" id="OVEO01000009">
    <property type="protein sequence ID" value="SPQ98336.1"/>
    <property type="molecule type" value="Genomic_DNA"/>
</dbReference>
<keyword evidence="2" id="KW-0496">Mitochondrion</keyword>
<evidence type="ECO:0000313" key="1">
    <source>
        <dbReference type="EMBL" id="CEO97790.1"/>
    </source>
</evidence>
<geneLocation type="mitochondrion" evidence="2"/>
<evidence type="ECO:0000313" key="2">
    <source>
        <dbReference type="EMBL" id="SPQ98336.1"/>
    </source>
</evidence>
<dbReference type="AlphaFoldDB" id="A0A0G4IR96"/>
<gene>
    <name evidence="1" type="ORF">PBRA_005904</name>
    <name evidence="2" type="ORF">PLBR_LOCUS5551</name>
</gene>
<keyword evidence="3" id="KW-1185">Reference proteome</keyword>